<protein>
    <recommendedName>
        <fullName evidence="3">Carboxylic ester hydrolase</fullName>
        <ecNumber evidence="3">3.1.1.-</ecNumber>
    </recommendedName>
</protein>
<dbReference type="InterPro" id="IPR050309">
    <property type="entry name" value="Type-B_Carboxylest/Lipase"/>
</dbReference>
<name>A0ABW3HAL3_9SPHN</name>
<gene>
    <name evidence="5" type="ORF">ACFQ1E_19485</name>
</gene>
<sequence>MMRTLLALALFVLMAGTPQVEAQVRVAGGMVGGSEAPGGGAILFRGIPYAAPPIGPLRWRAPQPVAPWQGTRADQRDPPACLQNDYGWNRGEWLRSAEDCLTLDVRTPALHGRLPVMVWIHGGSNRAGSARGMVQSRITDQGVVLVAIQYRLGIFGFLSHRGAAAEAGGASGNYGLMDQIAALKWVRENIAAFGGDPDNVTIFGESAGSQDVSLLLAAPGARGLFHKAILQSGTPGFGMPFRPLEEALAVGDQADRLLDGGGSTDALRTRSTTALLEVDRKLADPATPGNDFVWLRTTIDGAVLAKSPRALLAEAPVRPVLIGSNRVEFGPGPGGVEWDKELPAKFGAGAARARDLYLGAAVEKDQRLAHPEMQFWTDWMFRCPAGRLAELLAGRGAPVWRYEFDLADGGALTAHAADVAWVMNDKRFGDGVWLQRYWTRFAVTGDPNSGGQPQWPRFDGEKRRHVLFDAHGVTLQSRLREPVCTMLEEL</sequence>
<evidence type="ECO:0000313" key="6">
    <source>
        <dbReference type="Proteomes" id="UP001596977"/>
    </source>
</evidence>
<dbReference type="InterPro" id="IPR019826">
    <property type="entry name" value="Carboxylesterase_B_AS"/>
</dbReference>
<proteinExistence type="inferred from homology"/>
<evidence type="ECO:0000256" key="1">
    <source>
        <dbReference type="ARBA" id="ARBA00005964"/>
    </source>
</evidence>
<evidence type="ECO:0000256" key="3">
    <source>
        <dbReference type="RuleBase" id="RU361235"/>
    </source>
</evidence>
<dbReference type="PROSITE" id="PS00122">
    <property type="entry name" value="CARBOXYLESTERASE_B_1"/>
    <property type="match status" value="1"/>
</dbReference>
<evidence type="ECO:0000313" key="5">
    <source>
        <dbReference type="EMBL" id="MFD0948530.1"/>
    </source>
</evidence>
<comment type="similarity">
    <text evidence="1 3">Belongs to the type-B carboxylesterase/lipase family.</text>
</comment>
<feature type="domain" description="Carboxylesterase type B" evidence="4">
    <location>
        <begin position="22"/>
        <end position="329"/>
    </location>
</feature>
<dbReference type="RefSeq" id="WP_264946490.1">
    <property type="nucleotide sequence ID" value="NZ_JAPDRA010000014.1"/>
</dbReference>
<feature type="domain" description="Carboxylesterase type B" evidence="4">
    <location>
        <begin position="353"/>
        <end position="484"/>
    </location>
</feature>
<feature type="signal peptide" evidence="3">
    <location>
        <begin position="1"/>
        <end position="22"/>
    </location>
</feature>
<dbReference type="Pfam" id="PF00135">
    <property type="entry name" value="COesterase"/>
    <property type="match status" value="2"/>
</dbReference>
<accession>A0ABW3HAL3</accession>
<dbReference type="SUPFAM" id="SSF53474">
    <property type="entry name" value="alpha/beta-Hydrolases"/>
    <property type="match status" value="1"/>
</dbReference>
<reference evidence="6" key="1">
    <citation type="journal article" date="2019" name="Int. J. Syst. Evol. Microbiol.">
        <title>The Global Catalogue of Microorganisms (GCM) 10K type strain sequencing project: providing services to taxonomists for standard genome sequencing and annotation.</title>
        <authorList>
            <consortium name="The Broad Institute Genomics Platform"/>
            <consortium name="The Broad Institute Genome Sequencing Center for Infectious Disease"/>
            <person name="Wu L."/>
            <person name="Ma J."/>
        </authorList>
    </citation>
    <scope>NUCLEOTIDE SEQUENCE [LARGE SCALE GENOMIC DNA]</scope>
    <source>
        <strain evidence="6">CCUG 62982</strain>
    </source>
</reference>
<dbReference type="Proteomes" id="UP001596977">
    <property type="component" value="Unassembled WGS sequence"/>
</dbReference>
<evidence type="ECO:0000259" key="4">
    <source>
        <dbReference type="Pfam" id="PF00135"/>
    </source>
</evidence>
<keyword evidence="3" id="KW-0732">Signal</keyword>
<organism evidence="5 6">
    <name type="scientific">Sphingomonas canadensis</name>
    <dbReference type="NCBI Taxonomy" id="1219257"/>
    <lineage>
        <taxon>Bacteria</taxon>
        <taxon>Pseudomonadati</taxon>
        <taxon>Pseudomonadota</taxon>
        <taxon>Alphaproteobacteria</taxon>
        <taxon>Sphingomonadales</taxon>
        <taxon>Sphingomonadaceae</taxon>
        <taxon>Sphingomonas</taxon>
    </lineage>
</organism>
<keyword evidence="6" id="KW-1185">Reference proteome</keyword>
<comment type="caution">
    <text evidence="5">The sequence shown here is derived from an EMBL/GenBank/DDBJ whole genome shotgun (WGS) entry which is preliminary data.</text>
</comment>
<dbReference type="Gene3D" id="3.40.50.1820">
    <property type="entry name" value="alpha/beta hydrolase"/>
    <property type="match status" value="1"/>
</dbReference>
<evidence type="ECO:0000256" key="2">
    <source>
        <dbReference type="ARBA" id="ARBA00022801"/>
    </source>
</evidence>
<feature type="chain" id="PRO_5044952867" description="Carboxylic ester hydrolase" evidence="3">
    <location>
        <begin position="23"/>
        <end position="490"/>
    </location>
</feature>
<dbReference type="InterPro" id="IPR002018">
    <property type="entry name" value="CarbesteraseB"/>
</dbReference>
<keyword evidence="2 3" id="KW-0378">Hydrolase</keyword>
<dbReference type="EMBL" id="JBHTJG010000014">
    <property type="protein sequence ID" value="MFD0948530.1"/>
    <property type="molecule type" value="Genomic_DNA"/>
</dbReference>
<dbReference type="EC" id="3.1.1.-" evidence="3"/>
<dbReference type="InterPro" id="IPR029058">
    <property type="entry name" value="AB_hydrolase_fold"/>
</dbReference>
<dbReference type="PANTHER" id="PTHR11559">
    <property type="entry name" value="CARBOXYLESTERASE"/>
    <property type="match status" value="1"/>
</dbReference>